<gene>
    <name evidence="1" type="ORF">Q4528_15165</name>
</gene>
<reference evidence="1" key="1">
    <citation type="submission" date="2023-07" db="EMBL/GenBank/DDBJ databases">
        <title>Genome content predicts the carbon catabolic preferences of heterotrophic bacteria.</title>
        <authorList>
            <person name="Gralka M."/>
        </authorList>
    </citation>
    <scope>NUCLEOTIDE SEQUENCE</scope>
    <source>
        <strain evidence="1">E2R20</strain>
    </source>
</reference>
<evidence type="ECO:0000313" key="1">
    <source>
        <dbReference type="EMBL" id="MDO6575454.1"/>
    </source>
</evidence>
<proteinExistence type="predicted"/>
<organism evidence="1 2">
    <name type="scientific">Staphylococcus pasteuri_A</name>
    <dbReference type="NCBI Taxonomy" id="3062664"/>
    <lineage>
        <taxon>Bacteria</taxon>
        <taxon>Bacillati</taxon>
        <taxon>Bacillota</taxon>
        <taxon>Bacilli</taxon>
        <taxon>Bacillales</taxon>
        <taxon>Staphylococcaceae</taxon>
        <taxon>Staphylococcus</taxon>
    </lineage>
</organism>
<sequence length="66" mass="7446">MDKLNANLNSTNDVEKMILDSKADMTIINAKNIDKATKEKEQLSNIQDLAVKLIDVKNNGWKELDT</sequence>
<evidence type="ECO:0000313" key="2">
    <source>
        <dbReference type="Proteomes" id="UP001170310"/>
    </source>
</evidence>
<name>A0AAW7YWB0_9STAP</name>
<dbReference type="AlphaFoldDB" id="A0AAW7YWB0"/>
<accession>A0AAW7YWB0</accession>
<feature type="non-terminal residue" evidence="1">
    <location>
        <position position="66"/>
    </location>
</feature>
<comment type="caution">
    <text evidence="1">The sequence shown here is derived from an EMBL/GenBank/DDBJ whole genome shotgun (WGS) entry which is preliminary data.</text>
</comment>
<dbReference type="RefSeq" id="WP_303522538.1">
    <property type="nucleotide sequence ID" value="NZ_JAUOQO010000702.1"/>
</dbReference>
<dbReference type="Proteomes" id="UP001170310">
    <property type="component" value="Unassembled WGS sequence"/>
</dbReference>
<protein>
    <submittedName>
        <fullName evidence="1">Uncharacterized protein</fullName>
    </submittedName>
</protein>
<keyword evidence="2" id="KW-1185">Reference proteome</keyword>
<dbReference type="EMBL" id="JAUOQO010000702">
    <property type="protein sequence ID" value="MDO6575454.1"/>
    <property type="molecule type" value="Genomic_DNA"/>
</dbReference>